<dbReference type="InterPro" id="IPR037914">
    <property type="entry name" value="SpoVT-AbrB_sf"/>
</dbReference>
<evidence type="ECO:0008006" key="3">
    <source>
        <dbReference type="Google" id="ProtNLM"/>
    </source>
</evidence>
<gene>
    <name evidence="1" type="ORF">MC45_01910</name>
</gene>
<dbReference type="SUPFAM" id="SSF89447">
    <property type="entry name" value="AbrB/MazE/MraZ-like"/>
    <property type="match status" value="1"/>
</dbReference>
<organism evidence="1 2">
    <name type="scientific">Sphingomonas taxi</name>
    <dbReference type="NCBI Taxonomy" id="1549858"/>
    <lineage>
        <taxon>Bacteria</taxon>
        <taxon>Pseudomonadati</taxon>
        <taxon>Pseudomonadota</taxon>
        <taxon>Alphaproteobacteria</taxon>
        <taxon>Sphingomonadales</taxon>
        <taxon>Sphingomonadaceae</taxon>
        <taxon>Sphingomonas</taxon>
    </lineage>
</organism>
<proteinExistence type="predicted"/>
<dbReference type="EMBL" id="CP009571">
    <property type="protein sequence ID" value="AIT05365.1"/>
    <property type="molecule type" value="Genomic_DNA"/>
</dbReference>
<dbReference type="eggNOG" id="ENOG5030KBU">
    <property type="taxonomic scope" value="Bacteria"/>
</dbReference>
<keyword evidence="2" id="KW-1185">Reference proteome</keyword>
<evidence type="ECO:0000313" key="2">
    <source>
        <dbReference type="Proteomes" id="UP000033200"/>
    </source>
</evidence>
<accession>A0A097ECR1</accession>
<sequence>MKLTRSPDGYVVRVPADLVAALDLHEGDDVTIGKIEEMSCDLSEAEKDALVARMKSLARPLPPGFKFDREEANSR</sequence>
<evidence type="ECO:0000313" key="1">
    <source>
        <dbReference type="EMBL" id="AIT05365.1"/>
    </source>
</evidence>
<dbReference type="KEGG" id="stax:MC45_01910"/>
<dbReference type="AlphaFoldDB" id="A0A097ECR1"/>
<protein>
    <recommendedName>
        <fullName evidence="3">AbrB family transcriptional regulator</fullName>
    </recommendedName>
</protein>
<name>A0A097ECR1_9SPHN</name>
<dbReference type="Proteomes" id="UP000033200">
    <property type="component" value="Chromosome"/>
</dbReference>
<dbReference type="HOGENOM" id="CLU_172408_1_0_5"/>
<dbReference type="STRING" id="1549858.MC45_01910"/>
<reference evidence="1 2" key="1">
    <citation type="submission" date="2014-09" db="EMBL/GenBank/DDBJ databases">
        <title>Using Illumina technology Improving SMRT sequencing Genome Assembly by RASTools.</title>
        <authorList>
            <person name="Zhou Y."/>
            <person name="Ma T."/>
            <person name="Liu T."/>
        </authorList>
    </citation>
    <scope>NUCLEOTIDE SEQUENCE [LARGE SCALE GENOMIC DNA]</scope>
    <source>
        <strain evidence="1 2">ATCC 55669</strain>
    </source>
</reference>